<evidence type="ECO:0000256" key="1">
    <source>
        <dbReference type="SAM" id="MobiDB-lite"/>
    </source>
</evidence>
<gene>
    <name evidence="2" type="ORF">KP509_21G034500</name>
</gene>
<proteinExistence type="predicted"/>
<sequence length="829" mass="88054">MAVEEEPSESGEVEYLAFEFSTCGDGNGVEEKMLYAEELFCNGKLRPMGEGYLEGRTHSFDSDSSSSDSVTAVNNSCPSLSPVLTSSFFITEAADEEGGVDSMAERNPCIRSDGVPGKDDMQPFEPTEWISLSPSFLCSMEAGMCASALFTLCSEEKKKDREVDKENIGQERLEIEGAECLNDMRAKHTTCLCLLTMKENTYAVNKEKETPLNARRQVCLSPCTNQNLQKVKSVGKKNATIEGYGISSALTEDRRAHLSPIDMNKNFHTICTPKENVLTESNANSIGSNSKERVSIPPCVNVSIHGVLSDVPEQDEKENNHISCALGPQTSLKAVKKKQKLTTRNLDRNLLETRAVAVVHCHNISSSNGGRLMLTQGGDLTVSSVYSSIPSMAQISCSLASQSTCCGSSLMASLPLESSSSSSSSSPPPAASSVAAVSEPASSVAAASEAASTTAILLSFSSPLLSSASSLSASSSSPFSSSSSLLLPSDPKDASSLEMADLSSSHSELSSLTSTTVASSLVLSSSFPSSPLVSSLLSALSLAHSSSAILTSPASPPFSPASSLSAPPSAPLTAPSSPPFSPFIASPAKTASSSFSSSTLSMSMEKMQSSIDSNTSKRSGSTCRCRFPLWPLWPFSKYKASIYSCFESPQYVSLTSPEVEKMKGTVNEMSRFSQKLQTKPELPSAYANKSASDQQNPSVPSWRRRRSPRHQRHTQLATLRTASRRSDSSGKSMGSPSASTLSNTQKQSSGHGKMAQPFPSKPGVPAHKGNPACHARGKKASVSRMHIGFRDYERRKGRYTTPSSVNVAPILSIVPGCMGPSLNRVKSSA</sequence>
<feature type="region of interest" description="Disordered" evidence="1">
    <location>
        <begin position="100"/>
        <end position="120"/>
    </location>
</feature>
<feature type="compositionally biased region" description="Polar residues" evidence="1">
    <location>
        <begin position="740"/>
        <end position="750"/>
    </location>
</feature>
<feature type="region of interest" description="Disordered" evidence="1">
    <location>
        <begin position="672"/>
        <end position="781"/>
    </location>
</feature>
<dbReference type="AlphaFoldDB" id="A0A8T2SBY0"/>
<evidence type="ECO:0000313" key="2">
    <source>
        <dbReference type="EMBL" id="KAH7315103.1"/>
    </source>
</evidence>
<keyword evidence="3" id="KW-1185">Reference proteome</keyword>
<comment type="caution">
    <text evidence="2">The sequence shown here is derived from an EMBL/GenBank/DDBJ whole genome shotgun (WGS) entry which is preliminary data.</text>
</comment>
<name>A0A8T2SBY0_CERRI</name>
<accession>A0A8T2SBY0</accession>
<evidence type="ECO:0000313" key="3">
    <source>
        <dbReference type="Proteomes" id="UP000825935"/>
    </source>
</evidence>
<dbReference type="EMBL" id="CM035426">
    <property type="protein sequence ID" value="KAH7315103.1"/>
    <property type="molecule type" value="Genomic_DNA"/>
</dbReference>
<reference evidence="2" key="1">
    <citation type="submission" date="2021-08" db="EMBL/GenBank/DDBJ databases">
        <title>WGS assembly of Ceratopteris richardii.</title>
        <authorList>
            <person name="Marchant D.B."/>
            <person name="Chen G."/>
            <person name="Jenkins J."/>
            <person name="Shu S."/>
            <person name="Leebens-Mack J."/>
            <person name="Grimwood J."/>
            <person name="Schmutz J."/>
            <person name="Soltis P."/>
            <person name="Soltis D."/>
            <person name="Chen Z.-H."/>
        </authorList>
    </citation>
    <scope>NUCLEOTIDE SEQUENCE</scope>
    <source>
        <strain evidence="2">Whitten #5841</strain>
        <tissue evidence="2">Leaf</tissue>
    </source>
</reference>
<feature type="compositionally biased region" description="Low complexity" evidence="1">
    <location>
        <begin position="729"/>
        <end position="739"/>
    </location>
</feature>
<dbReference type="OrthoDB" id="1985283at2759"/>
<organism evidence="2 3">
    <name type="scientific">Ceratopteris richardii</name>
    <name type="common">Triangle waterfern</name>
    <dbReference type="NCBI Taxonomy" id="49495"/>
    <lineage>
        <taxon>Eukaryota</taxon>
        <taxon>Viridiplantae</taxon>
        <taxon>Streptophyta</taxon>
        <taxon>Embryophyta</taxon>
        <taxon>Tracheophyta</taxon>
        <taxon>Polypodiopsida</taxon>
        <taxon>Polypodiidae</taxon>
        <taxon>Polypodiales</taxon>
        <taxon>Pteridineae</taxon>
        <taxon>Pteridaceae</taxon>
        <taxon>Parkerioideae</taxon>
        <taxon>Ceratopteris</taxon>
    </lineage>
</organism>
<protein>
    <submittedName>
        <fullName evidence="2">Uncharacterized protein</fullName>
    </submittedName>
</protein>
<feature type="compositionally biased region" description="Basic residues" evidence="1">
    <location>
        <begin position="702"/>
        <end position="713"/>
    </location>
</feature>
<feature type="compositionally biased region" description="Polar residues" evidence="1">
    <location>
        <begin position="687"/>
        <end position="696"/>
    </location>
</feature>
<dbReference type="Proteomes" id="UP000825935">
    <property type="component" value="Chromosome 21"/>
</dbReference>